<evidence type="ECO:0000313" key="2">
    <source>
        <dbReference type="EMBL" id="BAC84373.1"/>
    </source>
</evidence>
<reference evidence="3" key="2">
    <citation type="journal article" date="2008" name="Nucleic Acids Res.">
        <title>The rice annotation project database (RAP-DB): 2008 update.</title>
        <authorList>
            <consortium name="The rice annotation project (RAP)"/>
        </authorList>
    </citation>
    <scope>GENOME REANNOTATION</scope>
    <source>
        <strain evidence="3">cv. Nipponbare</strain>
    </source>
</reference>
<dbReference type="EMBL" id="AP005515">
    <property type="protein sequence ID" value="BAC84373.1"/>
    <property type="molecule type" value="Genomic_DNA"/>
</dbReference>
<feature type="compositionally biased region" description="Basic residues" evidence="1">
    <location>
        <begin position="107"/>
        <end position="116"/>
    </location>
</feature>
<feature type="compositionally biased region" description="Low complexity" evidence="1">
    <location>
        <begin position="27"/>
        <end position="39"/>
    </location>
</feature>
<accession>A0A0P0X690</accession>
<protein>
    <submittedName>
        <fullName evidence="2">Uncharacterized protein</fullName>
    </submittedName>
</protein>
<evidence type="ECO:0000256" key="1">
    <source>
        <dbReference type="SAM" id="MobiDB-lite"/>
    </source>
</evidence>
<feature type="region of interest" description="Disordered" evidence="1">
    <location>
        <begin position="1"/>
        <end position="129"/>
    </location>
</feature>
<evidence type="ECO:0000313" key="3">
    <source>
        <dbReference type="Proteomes" id="UP000000763"/>
    </source>
</evidence>
<gene>
    <name evidence="2" type="primary">OSJNBa0064M11.25</name>
</gene>
<name>A0A0P0X690_ORYSJ</name>
<proteinExistence type="predicted"/>
<organism evidence="2 3">
    <name type="scientific">Oryza sativa subsp. japonica</name>
    <name type="common">Rice</name>
    <dbReference type="NCBI Taxonomy" id="39947"/>
    <lineage>
        <taxon>Eukaryota</taxon>
        <taxon>Viridiplantae</taxon>
        <taxon>Streptophyta</taxon>
        <taxon>Embryophyta</taxon>
        <taxon>Tracheophyta</taxon>
        <taxon>Spermatophyta</taxon>
        <taxon>Magnoliopsida</taxon>
        <taxon>Liliopsida</taxon>
        <taxon>Poales</taxon>
        <taxon>Poaceae</taxon>
        <taxon>BOP clade</taxon>
        <taxon>Oryzoideae</taxon>
        <taxon>Oryzeae</taxon>
        <taxon>Oryzinae</taxon>
        <taxon>Oryza</taxon>
        <taxon>Oryza sativa</taxon>
    </lineage>
</organism>
<dbReference type="AlphaFoldDB" id="A0A0P0X690"/>
<sequence>MTAGTRSGCGDAPSPGGSGRFGNATLGRAGSAALGSSSVRGGGGFGARRQAVRVDPTMTVGNREQAAESGEQHRQGGWEWGHPTWIRQQRQVPATRSWRQRLVPSRIWHRRRRRRPGTGGDGPFSAAWI</sequence>
<reference evidence="3" key="1">
    <citation type="journal article" date="2005" name="Nature">
        <title>The map-based sequence of the rice genome.</title>
        <authorList>
            <consortium name="International rice genome sequencing project (IRGSP)"/>
            <person name="Matsumoto T."/>
            <person name="Wu J."/>
            <person name="Kanamori H."/>
            <person name="Katayose Y."/>
            <person name="Fujisawa M."/>
            <person name="Namiki N."/>
            <person name="Mizuno H."/>
            <person name="Yamamoto K."/>
            <person name="Antonio B.A."/>
            <person name="Baba T."/>
            <person name="Sakata K."/>
            <person name="Nagamura Y."/>
            <person name="Aoki H."/>
            <person name="Arikawa K."/>
            <person name="Arita K."/>
            <person name="Bito T."/>
            <person name="Chiden Y."/>
            <person name="Fujitsuka N."/>
            <person name="Fukunaka R."/>
            <person name="Hamada M."/>
            <person name="Harada C."/>
            <person name="Hayashi A."/>
            <person name="Hijishita S."/>
            <person name="Honda M."/>
            <person name="Hosokawa S."/>
            <person name="Ichikawa Y."/>
            <person name="Idonuma A."/>
            <person name="Iijima M."/>
            <person name="Ikeda M."/>
            <person name="Ikeno M."/>
            <person name="Ito K."/>
            <person name="Ito S."/>
            <person name="Ito T."/>
            <person name="Ito Y."/>
            <person name="Ito Y."/>
            <person name="Iwabuchi A."/>
            <person name="Kamiya K."/>
            <person name="Karasawa W."/>
            <person name="Kurita K."/>
            <person name="Katagiri S."/>
            <person name="Kikuta A."/>
            <person name="Kobayashi H."/>
            <person name="Kobayashi N."/>
            <person name="Machita K."/>
            <person name="Maehara T."/>
            <person name="Masukawa M."/>
            <person name="Mizubayashi T."/>
            <person name="Mukai Y."/>
            <person name="Nagasaki H."/>
            <person name="Nagata Y."/>
            <person name="Naito S."/>
            <person name="Nakashima M."/>
            <person name="Nakama Y."/>
            <person name="Nakamichi Y."/>
            <person name="Nakamura M."/>
            <person name="Meguro A."/>
            <person name="Negishi M."/>
            <person name="Ohta I."/>
            <person name="Ohta T."/>
            <person name="Okamoto M."/>
            <person name="Ono N."/>
            <person name="Saji S."/>
            <person name="Sakaguchi M."/>
            <person name="Sakai K."/>
            <person name="Shibata M."/>
            <person name="Shimokawa T."/>
            <person name="Song J."/>
            <person name="Takazaki Y."/>
            <person name="Terasawa K."/>
            <person name="Tsugane M."/>
            <person name="Tsuji K."/>
            <person name="Ueda S."/>
            <person name="Waki K."/>
            <person name="Yamagata H."/>
            <person name="Yamamoto M."/>
            <person name="Yamamoto S."/>
            <person name="Yamane H."/>
            <person name="Yoshiki S."/>
            <person name="Yoshihara R."/>
            <person name="Yukawa K."/>
            <person name="Zhong H."/>
            <person name="Yano M."/>
            <person name="Yuan Q."/>
            <person name="Ouyang S."/>
            <person name="Liu J."/>
            <person name="Jones K.M."/>
            <person name="Gansberger K."/>
            <person name="Moffat K."/>
            <person name="Hill J."/>
            <person name="Bera J."/>
            <person name="Fadrosh D."/>
            <person name="Jin S."/>
            <person name="Johri S."/>
            <person name="Kim M."/>
            <person name="Overton L."/>
            <person name="Reardon M."/>
            <person name="Tsitrin T."/>
            <person name="Vuong H."/>
            <person name="Weaver B."/>
            <person name="Ciecko A."/>
            <person name="Tallon L."/>
            <person name="Jackson J."/>
            <person name="Pai G."/>
            <person name="Aken S.V."/>
            <person name="Utterback T."/>
            <person name="Reidmuller S."/>
            <person name="Feldblyum T."/>
            <person name="Hsiao J."/>
            <person name="Zismann V."/>
            <person name="Iobst S."/>
            <person name="de Vazeille A.R."/>
            <person name="Buell C.R."/>
            <person name="Ying K."/>
            <person name="Li Y."/>
            <person name="Lu T."/>
            <person name="Huang Y."/>
            <person name="Zhao Q."/>
            <person name="Feng Q."/>
            <person name="Zhang L."/>
            <person name="Zhu J."/>
            <person name="Weng Q."/>
            <person name="Mu J."/>
            <person name="Lu Y."/>
            <person name="Fan D."/>
            <person name="Liu Y."/>
            <person name="Guan J."/>
            <person name="Zhang Y."/>
            <person name="Yu S."/>
            <person name="Liu X."/>
            <person name="Zhang Y."/>
            <person name="Hong G."/>
            <person name="Han B."/>
            <person name="Choisne N."/>
            <person name="Demange N."/>
            <person name="Orjeda G."/>
            <person name="Samain S."/>
            <person name="Cattolico L."/>
            <person name="Pelletier E."/>
            <person name="Couloux A."/>
            <person name="Segurens B."/>
            <person name="Wincker P."/>
            <person name="D'Hont A."/>
            <person name="Scarpelli C."/>
            <person name="Weissenbach J."/>
            <person name="Salanoubat M."/>
            <person name="Quetier F."/>
            <person name="Yu Y."/>
            <person name="Kim H.R."/>
            <person name="Rambo T."/>
            <person name="Currie J."/>
            <person name="Collura K."/>
            <person name="Luo M."/>
            <person name="Yang T."/>
            <person name="Ammiraju J.S.S."/>
            <person name="Engler F."/>
            <person name="Soderlund C."/>
            <person name="Wing R.A."/>
            <person name="Palmer L.E."/>
            <person name="de la Bastide M."/>
            <person name="Spiegel L."/>
            <person name="Nascimento L."/>
            <person name="Zutavern T."/>
            <person name="O'Shaughnessy A."/>
            <person name="Dike S."/>
            <person name="Dedhia N."/>
            <person name="Preston R."/>
            <person name="Balija V."/>
            <person name="McCombie W.R."/>
            <person name="Chow T."/>
            <person name="Chen H."/>
            <person name="Chung M."/>
            <person name="Chen C."/>
            <person name="Shaw J."/>
            <person name="Wu H."/>
            <person name="Hsiao K."/>
            <person name="Chao Y."/>
            <person name="Chu M."/>
            <person name="Cheng C."/>
            <person name="Hour A."/>
            <person name="Lee P."/>
            <person name="Lin S."/>
            <person name="Lin Y."/>
            <person name="Liou J."/>
            <person name="Liu S."/>
            <person name="Hsing Y."/>
            <person name="Raghuvanshi S."/>
            <person name="Mohanty A."/>
            <person name="Bharti A.K."/>
            <person name="Gaur A."/>
            <person name="Gupta V."/>
            <person name="Kumar D."/>
            <person name="Ravi V."/>
            <person name="Vij S."/>
            <person name="Kapur A."/>
            <person name="Khurana P."/>
            <person name="Khurana P."/>
            <person name="Khurana J.P."/>
            <person name="Tyagi A.K."/>
            <person name="Gaikwad K."/>
            <person name="Singh A."/>
            <person name="Dalal V."/>
            <person name="Srivastava S."/>
            <person name="Dixit A."/>
            <person name="Pal A.K."/>
            <person name="Ghazi I.A."/>
            <person name="Yadav M."/>
            <person name="Pandit A."/>
            <person name="Bhargava A."/>
            <person name="Sureshbabu K."/>
            <person name="Batra K."/>
            <person name="Sharma T.R."/>
            <person name="Mohapatra T."/>
            <person name="Singh N.K."/>
            <person name="Messing J."/>
            <person name="Nelson A.B."/>
            <person name="Fuks G."/>
            <person name="Kavchok S."/>
            <person name="Keizer G."/>
            <person name="Linton E."/>
            <person name="Llaca V."/>
            <person name="Song R."/>
            <person name="Tanyolac B."/>
            <person name="Young S."/>
            <person name="Ho-Il K."/>
            <person name="Hahn J.H."/>
            <person name="Sangsakoo G."/>
            <person name="Vanavichit A."/>
            <person name="de Mattos Luiz.A.T."/>
            <person name="Zimmer P.D."/>
            <person name="Malone G."/>
            <person name="Dellagostin O."/>
            <person name="de Oliveira A.C."/>
            <person name="Bevan M."/>
            <person name="Bancroft I."/>
            <person name="Minx P."/>
            <person name="Cordum H."/>
            <person name="Wilson R."/>
            <person name="Cheng Z."/>
            <person name="Jin W."/>
            <person name="Jiang J."/>
            <person name="Leong S.A."/>
            <person name="Iwama H."/>
            <person name="Gojobori T."/>
            <person name="Itoh T."/>
            <person name="Niimura Y."/>
            <person name="Fujii Y."/>
            <person name="Habara T."/>
            <person name="Sakai H."/>
            <person name="Sato Y."/>
            <person name="Wilson G."/>
            <person name="Kumar K."/>
            <person name="McCouch S."/>
            <person name="Juretic N."/>
            <person name="Hoen D."/>
            <person name="Wright S."/>
            <person name="Bruskiewich R."/>
            <person name="Bureau T."/>
            <person name="Miyao A."/>
            <person name="Hirochika H."/>
            <person name="Nishikawa T."/>
            <person name="Kadowaki K."/>
            <person name="Sugiura M."/>
            <person name="Burr B."/>
            <person name="Sasaki T."/>
        </authorList>
    </citation>
    <scope>NUCLEOTIDE SEQUENCE [LARGE SCALE GENOMIC DNA]</scope>
    <source>
        <strain evidence="3">cv. Nipponbare</strain>
    </source>
</reference>
<dbReference type="Proteomes" id="UP000000763">
    <property type="component" value="Chromosome 7"/>
</dbReference>